<gene>
    <name evidence="1" type="ORF">DZC73_20840</name>
</gene>
<protein>
    <recommendedName>
        <fullName evidence="3">HEAT repeat domain-containing protein</fullName>
    </recommendedName>
</protein>
<proteinExistence type="predicted"/>
<evidence type="ECO:0008006" key="3">
    <source>
        <dbReference type="Google" id="ProtNLM"/>
    </source>
</evidence>
<sequence length="150" mass="16477">MIAQDFMRMPTPAMFRMVESQPVSALTQQVEMTRKLISAMMVGQMYGWTDDVEAVFALLAKMLGDGRHLRISLALASAIGGDTGPANALLDEGMDDWPSSEPARVSVAMALKIGGDERWVGVCEHTLAVSNNDDARRFARQLLDQRYSQA</sequence>
<dbReference type="Proteomes" id="UP000267464">
    <property type="component" value="Unassembled WGS sequence"/>
</dbReference>
<reference evidence="1 2" key="1">
    <citation type="submission" date="2018-08" db="EMBL/GenBank/DDBJ databases">
        <authorList>
            <person name="Khan S.A."/>
            <person name="Jeon C.O."/>
            <person name="Chun B.H."/>
            <person name="Jeong S.E."/>
        </authorList>
    </citation>
    <scope>NUCLEOTIDE SEQUENCE [LARGE SCALE GENOMIC DNA]</scope>
    <source>
        <strain evidence="1 2">S-16</strain>
    </source>
</reference>
<name>A0A3N7HKX6_9BURK</name>
<dbReference type="OrthoDB" id="8908212at2"/>
<keyword evidence="2" id="KW-1185">Reference proteome</keyword>
<reference evidence="1 2" key="2">
    <citation type="submission" date="2018-12" db="EMBL/GenBank/DDBJ databases">
        <title>Rhizobacter gummiphilus sp. nov., a rubber-degrading bacterium isolated from the soil of a botanical garden in Japan.</title>
        <authorList>
            <person name="Shunsuke S.S."/>
        </authorList>
    </citation>
    <scope>NUCLEOTIDE SEQUENCE [LARGE SCALE GENOMIC DNA]</scope>
    <source>
        <strain evidence="1 2">S-16</strain>
    </source>
</reference>
<evidence type="ECO:0000313" key="2">
    <source>
        <dbReference type="Proteomes" id="UP000267464"/>
    </source>
</evidence>
<dbReference type="AlphaFoldDB" id="A0A3N7HKX6"/>
<accession>A0A3N7HKX6</accession>
<dbReference type="EMBL" id="QUSW01000006">
    <property type="protein sequence ID" value="RQP22747.1"/>
    <property type="molecule type" value="Genomic_DNA"/>
</dbReference>
<evidence type="ECO:0000313" key="1">
    <source>
        <dbReference type="EMBL" id="RQP22747.1"/>
    </source>
</evidence>
<organism evidence="1 2">
    <name type="scientific">Piscinibacter terrae</name>
    <dbReference type="NCBI Taxonomy" id="2496871"/>
    <lineage>
        <taxon>Bacteria</taxon>
        <taxon>Pseudomonadati</taxon>
        <taxon>Pseudomonadota</taxon>
        <taxon>Betaproteobacteria</taxon>
        <taxon>Burkholderiales</taxon>
        <taxon>Sphaerotilaceae</taxon>
        <taxon>Piscinibacter</taxon>
    </lineage>
</organism>
<dbReference type="RefSeq" id="WP_124542317.1">
    <property type="nucleotide sequence ID" value="NZ_QUSW01000006.1"/>
</dbReference>
<comment type="caution">
    <text evidence="1">The sequence shown here is derived from an EMBL/GenBank/DDBJ whole genome shotgun (WGS) entry which is preliminary data.</text>
</comment>